<evidence type="ECO:0000313" key="3">
    <source>
        <dbReference type="EMBL" id="KDQ09262.1"/>
    </source>
</evidence>
<feature type="transmembrane region" description="Helical" evidence="2">
    <location>
        <begin position="445"/>
        <end position="466"/>
    </location>
</feature>
<dbReference type="HOGENOM" id="CLU_025401_1_0_1"/>
<keyword evidence="2" id="KW-0812">Transmembrane</keyword>
<feature type="transmembrane region" description="Helical" evidence="2">
    <location>
        <begin position="247"/>
        <end position="268"/>
    </location>
</feature>
<dbReference type="InterPro" id="IPR026505">
    <property type="entry name" value="Solute_c_fam_35_mem_F3/F4"/>
</dbReference>
<proteinExistence type="predicted"/>
<accession>A0A067MBM7</accession>
<organism evidence="3 4">
    <name type="scientific">Botryobasidium botryosum (strain FD-172 SS1)</name>
    <dbReference type="NCBI Taxonomy" id="930990"/>
    <lineage>
        <taxon>Eukaryota</taxon>
        <taxon>Fungi</taxon>
        <taxon>Dikarya</taxon>
        <taxon>Basidiomycota</taxon>
        <taxon>Agaricomycotina</taxon>
        <taxon>Agaricomycetes</taxon>
        <taxon>Cantharellales</taxon>
        <taxon>Botryobasidiaceae</taxon>
        <taxon>Botryobasidium</taxon>
    </lineage>
</organism>
<keyword evidence="2" id="KW-0472">Membrane</keyword>
<dbReference type="PANTHER" id="PTHR19346">
    <property type="entry name" value="SUGAR PHOSPHATE TRANSPORTER DOMAIN-CONTAINING PROTEIN"/>
    <property type="match status" value="1"/>
</dbReference>
<evidence type="ECO:0008006" key="5">
    <source>
        <dbReference type="Google" id="ProtNLM"/>
    </source>
</evidence>
<feature type="transmembrane region" description="Helical" evidence="2">
    <location>
        <begin position="134"/>
        <end position="154"/>
    </location>
</feature>
<feature type="transmembrane region" description="Helical" evidence="2">
    <location>
        <begin position="5"/>
        <end position="25"/>
    </location>
</feature>
<feature type="transmembrane region" description="Helical" evidence="2">
    <location>
        <begin position="419"/>
        <end position="439"/>
    </location>
</feature>
<evidence type="ECO:0000256" key="1">
    <source>
        <dbReference type="SAM" id="MobiDB-lite"/>
    </source>
</evidence>
<reference evidence="4" key="1">
    <citation type="journal article" date="2014" name="Proc. Natl. Acad. Sci. U.S.A.">
        <title>Extensive sampling of basidiomycete genomes demonstrates inadequacy of the white-rot/brown-rot paradigm for wood decay fungi.</title>
        <authorList>
            <person name="Riley R."/>
            <person name="Salamov A.A."/>
            <person name="Brown D.W."/>
            <person name="Nagy L.G."/>
            <person name="Floudas D."/>
            <person name="Held B.W."/>
            <person name="Levasseur A."/>
            <person name="Lombard V."/>
            <person name="Morin E."/>
            <person name="Otillar R."/>
            <person name="Lindquist E.A."/>
            <person name="Sun H."/>
            <person name="LaButti K.M."/>
            <person name="Schmutz J."/>
            <person name="Jabbour D."/>
            <person name="Luo H."/>
            <person name="Baker S.E."/>
            <person name="Pisabarro A.G."/>
            <person name="Walton J.D."/>
            <person name="Blanchette R.A."/>
            <person name="Henrissat B."/>
            <person name="Martin F."/>
            <person name="Cullen D."/>
            <person name="Hibbett D.S."/>
            <person name="Grigoriev I.V."/>
        </authorList>
    </citation>
    <scope>NUCLEOTIDE SEQUENCE [LARGE SCALE GENOMIC DNA]</scope>
    <source>
        <strain evidence="4">FD-172 SS1</strain>
    </source>
</reference>
<dbReference type="InParanoid" id="A0A067MBM7"/>
<feature type="region of interest" description="Disordered" evidence="1">
    <location>
        <begin position="294"/>
        <end position="337"/>
    </location>
</feature>
<evidence type="ECO:0000256" key="2">
    <source>
        <dbReference type="SAM" id="Phobius"/>
    </source>
</evidence>
<feature type="transmembrane region" description="Helical" evidence="2">
    <location>
        <begin position="45"/>
        <end position="67"/>
    </location>
</feature>
<sequence length="476" mass="50144">MKTSVVIVGGVPATVLFVVVLGAYVVQSQLTQYVQSDLAYRQPYLIFYIAHSSFSVIFPLHLLYLTITTGKPARAYLRGLRDALSLQFSSYTNASPSAIHAGPGSIRSYPPISPSLSLPSLVPESLHKFPIRTLLRAVLLLTGGATVPSLLWYVSVSLAPISDVTAIFNTHAFWAYVLTVVITRAKWEKSKLAAVLLACIGVFVVVYGGRNPSVSLPGSGADPGARLRDDRLQGSGGHAGAPAAVPASASALVGDAITLTAAFMAALWEVLYKKYIALDATEGDVEAPYEALQTSDALPAPAPPRHTYTPIPDSSSGSHPDRSTNLAQSESANSTESIDSIPPPFGFHANFFTSGIGVGTLLLLWLPLWLAHSTGVYKVALPPDARILAYVLGIATAGLVYNAGFMILLGVWGPVIASVGNLLTIVLVMISDIIVSGAANAVTPGSILGSFMIVGAFSVLVVDILGRRQPERRPSS</sequence>
<feature type="transmembrane region" description="Helical" evidence="2">
    <location>
        <begin position="347"/>
        <end position="367"/>
    </location>
</feature>
<feature type="transmembrane region" description="Helical" evidence="2">
    <location>
        <begin position="387"/>
        <end position="412"/>
    </location>
</feature>
<evidence type="ECO:0000313" key="4">
    <source>
        <dbReference type="Proteomes" id="UP000027195"/>
    </source>
</evidence>
<dbReference type="OrthoDB" id="10062838at2759"/>
<dbReference type="AlphaFoldDB" id="A0A067MBM7"/>
<dbReference type="EMBL" id="KL198080">
    <property type="protein sequence ID" value="KDQ09262.1"/>
    <property type="molecule type" value="Genomic_DNA"/>
</dbReference>
<protein>
    <recommendedName>
        <fullName evidence="5">EamA domain-containing protein</fullName>
    </recommendedName>
</protein>
<dbReference type="SUPFAM" id="SSF103481">
    <property type="entry name" value="Multidrug resistance efflux transporter EmrE"/>
    <property type="match status" value="1"/>
</dbReference>
<dbReference type="Proteomes" id="UP000027195">
    <property type="component" value="Unassembled WGS sequence"/>
</dbReference>
<feature type="transmembrane region" description="Helical" evidence="2">
    <location>
        <begin position="166"/>
        <end position="185"/>
    </location>
</feature>
<keyword evidence="4" id="KW-1185">Reference proteome</keyword>
<keyword evidence="2" id="KW-1133">Transmembrane helix</keyword>
<feature type="transmembrane region" description="Helical" evidence="2">
    <location>
        <begin position="192"/>
        <end position="209"/>
    </location>
</feature>
<dbReference type="STRING" id="930990.A0A067MBM7"/>
<dbReference type="PANTHER" id="PTHR19346:SF4">
    <property type="entry name" value="SUGAR PHOSPHATE TRANSPORTER DOMAIN-CONTAINING PROTEIN"/>
    <property type="match status" value="1"/>
</dbReference>
<dbReference type="InterPro" id="IPR037185">
    <property type="entry name" value="EmrE-like"/>
</dbReference>
<gene>
    <name evidence="3" type="ORF">BOTBODRAFT_37177</name>
</gene>
<name>A0A067MBM7_BOTB1</name>
<feature type="compositionally biased region" description="Polar residues" evidence="1">
    <location>
        <begin position="312"/>
        <end position="337"/>
    </location>
</feature>